<feature type="transmembrane region" description="Helical" evidence="9">
    <location>
        <begin position="139"/>
        <end position="160"/>
    </location>
</feature>
<comment type="subunit">
    <text evidence="9">The complex comprises the extracytoplasmic solute receptor protein and the two transmembrane proteins.</text>
</comment>
<comment type="subcellular location">
    <subcellularLocation>
        <location evidence="1 9">Cell inner membrane</location>
        <topology evidence="1 9">Multi-pass membrane protein</topology>
    </subcellularLocation>
</comment>
<dbReference type="InterPro" id="IPR055348">
    <property type="entry name" value="DctQ"/>
</dbReference>
<dbReference type="PATRIC" id="fig|1335757.3.peg.1010"/>
<dbReference type="KEGG" id="spiu:SPICUR_05180"/>
<name>U5T708_9GAMM</name>
<keyword evidence="4 9" id="KW-0997">Cell inner membrane</keyword>
<keyword evidence="2 9" id="KW-0813">Transport</keyword>
<dbReference type="eggNOG" id="COG3090">
    <property type="taxonomic scope" value="Bacteria"/>
</dbReference>
<dbReference type="HOGENOM" id="CLU_086356_9_4_6"/>
<keyword evidence="3" id="KW-1003">Cell membrane</keyword>
<dbReference type="GO" id="GO:0005886">
    <property type="term" value="C:plasma membrane"/>
    <property type="evidence" value="ECO:0007669"/>
    <property type="project" value="UniProtKB-SubCell"/>
</dbReference>
<evidence type="ECO:0000313" key="11">
    <source>
        <dbReference type="EMBL" id="AGY92012.1"/>
    </source>
</evidence>
<gene>
    <name evidence="11" type="ORF">SPICUR_05180</name>
</gene>
<evidence type="ECO:0000259" key="10">
    <source>
        <dbReference type="Pfam" id="PF04290"/>
    </source>
</evidence>
<proteinExistence type="inferred from homology"/>
<reference evidence="11 12" key="1">
    <citation type="journal article" date="2013" name="BMC Genomics">
        <title>Genomes of "Spiribacter", a streamlined, successful halophilic bacterium.</title>
        <authorList>
            <person name="Lopez-Perez M."/>
            <person name="Ghai R."/>
            <person name="Leon M.J."/>
            <person name="Rodriguez-Olmos A."/>
            <person name="Copa-Patino J.L."/>
            <person name="Soliveri J."/>
            <person name="Sanchez-Porro C."/>
            <person name="Ventosa A."/>
            <person name="Rodriguez-Valera F."/>
        </authorList>
    </citation>
    <scope>NUCLEOTIDE SEQUENCE [LARGE SCALE GENOMIC DNA]</scope>
    <source>
        <strain evidence="11 12">UAH-SP71</strain>
    </source>
</reference>
<keyword evidence="6 9" id="KW-1133">Transmembrane helix</keyword>
<dbReference type="Pfam" id="PF04290">
    <property type="entry name" value="DctQ"/>
    <property type="match status" value="1"/>
</dbReference>
<evidence type="ECO:0000256" key="7">
    <source>
        <dbReference type="ARBA" id="ARBA00023136"/>
    </source>
</evidence>
<evidence type="ECO:0000256" key="3">
    <source>
        <dbReference type="ARBA" id="ARBA00022475"/>
    </source>
</evidence>
<feature type="transmembrane region" description="Helical" evidence="9">
    <location>
        <begin position="23"/>
        <end position="44"/>
    </location>
</feature>
<keyword evidence="7 9" id="KW-0472">Membrane</keyword>
<sequence length="172" mass="19052">MSAPLFNSVRNGVLAVERVTTRVALILAVSMLALAATAAFYQVITRFVFNDPSHFSEVASRSLVIWSVFLGAANVFRRNEMMRVEVIFAVIPSRVHIGLEYFITGLSLLFFVLLAYYGYQMGLRVQPQRMAGMDVSIAWAYSALPVGSVFTMIALVGRLLDPAMHDDRAEAL</sequence>
<evidence type="ECO:0000256" key="8">
    <source>
        <dbReference type="ARBA" id="ARBA00038436"/>
    </source>
</evidence>
<evidence type="ECO:0000256" key="2">
    <source>
        <dbReference type="ARBA" id="ARBA00022448"/>
    </source>
</evidence>
<dbReference type="OrthoDB" id="2085311at2"/>
<feature type="domain" description="Tripartite ATP-independent periplasmic transporters DctQ component" evidence="10">
    <location>
        <begin position="38"/>
        <end position="161"/>
    </location>
</feature>
<dbReference type="RefSeq" id="WP_023366747.1">
    <property type="nucleotide sequence ID" value="NC_022664.1"/>
</dbReference>
<accession>U5T708</accession>
<evidence type="ECO:0000256" key="6">
    <source>
        <dbReference type="ARBA" id="ARBA00022989"/>
    </source>
</evidence>
<dbReference type="EMBL" id="CP005990">
    <property type="protein sequence ID" value="AGY92012.1"/>
    <property type="molecule type" value="Genomic_DNA"/>
</dbReference>
<dbReference type="InterPro" id="IPR007387">
    <property type="entry name" value="TRAP_DctQ"/>
</dbReference>
<dbReference type="GO" id="GO:0015740">
    <property type="term" value="P:C4-dicarboxylate transport"/>
    <property type="evidence" value="ECO:0007669"/>
    <property type="project" value="TreeGrafter"/>
</dbReference>
<evidence type="ECO:0000256" key="5">
    <source>
        <dbReference type="ARBA" id="ARBA00022692"/>
    </source>
</evidence>
<dbReference type="Proteomes" id="UP000017640">
    <property type="component" value="Chromosome"/>
</dbReference>
<comment type="function">
    <text evidence="9">Part of the tripartite ATP-independent periplasmic (TRAP) transport system.</text>
</comment>
<feature type="transmembrane region" description="Helical" evidence="9">
    <location>
        <begin position="97"/>
        <end position="119"/>
    </location>
</feature>
<comment type="similarity">
    <text evidence="8 9">Belongs to the TRAP transporter small permease family.</text>
</comment>
<keyword evidence="12" id="KW-1185">Reference proteome</keyword>
<dbReference type="PANTHER" id="PTHR35011:SF2">
    <property type="entry name" value="2,3-DIKETO-L-GULONATE TRAP TRANSPORTER SMALL PERMEASE PROTEIN YIAM"/>
    <property type="match status" value="1"/>
</dbReference>
<dbReference type="AlphaFoldDB" id="U5T708"/>
<evidence type="ECO:0000256" key="1">
    <source>
        <dbReference type="ARBA" id="ARBA00004429"/>
    </source>
</evidence>
<dbReference type="STRING" id="1335757.SPICUR_05180"/>
<evidence type="ECO:0000313" key="12">
    <source>
        <dbReference type="Proteomes" id="UP000017640"/>
    </source>
</evidence>
<evidence type="ECO:0000256" key="9">
    <source>
        <dbReference type="RuleBase" id="RU369079"/>
    </source>
</evidence>
<keyword evidence="5 9" id="KW-0812">Transmembrane</keyword>
<dbReference type="PANTHER" id="PTHR35011">
    <property type="entry name" value="2,3-DIKETO-L-GULONATE TRAP TRANSPORTER SMALL PERMEASE PROTEIN YIAM"/>
    <property type="match status" value="1"/>
</dbReference>
<protein>
    <recommendedName>
        <fullName evidence="9">TRAP transporter small permease protein</fullName>
    </recommendedName>
</protein>
<evidence type="ECO:0000256" key="4">
    <source>
        <dbReference type="ARBA" id="ARBA00022519"/>
    </source>
</evidence>
<organism evidence="11 12">
    <name type="scientific">Spiribacter curvatus</name>
    <dbReference type="NCBI Taxonomy" id="1335757"/>
    <lineage>
        <taxon>Bacteria</taxon>
        <taxon>Pseudomonadati</taxon>
        <taxon>Pseudomonadota</taxon>
        <taxon>Gammaproteobacteria</taxon>
        <taxon>Chromatiales</taxon>
        <taxon>Ectothiorhodospiraceae</taxon>
        <taxon>Spiribacter</taxon>
    </lineage>
</organism>
<dbReference type="GO" id="GO:0022857">
    <property type="term" value="F:transmembrane transporter activity"/>
    <property type="evidence" value="ECO:0007669"/>
    <property type="project" value="UniProtKB-UniRule"/>
</dbReference>
<feature type="transmembrane region" description="Helical" evidence="9">
    <location>
        <begin position="59"/>
        <end position="76"/>
    </location>
</feature>